<comment type="caution">
    <text evidence="11">The sequence shown here is derived from an EMBL/GenBank/DDBJ whole genome shotgun (WGS) entry which is preliminary data.</text>
</comment>
<comment type="cofactor">
    <cofactor evidence="1">
        <name>Mg(2+)</name>
        <dbReference type="ChEBI" id="CHEBI:18420"/>
    </cofactor>
</comment>
<dbReference type="FunFam" id="3.30.70.270:FF:000001">
    <property type="entry name" value="Diguanylate cyclase domain protein"/>
    <property type="match status" value="1"/>
</dbReference>
<dbReference type="GO" id="GO:0005886">
    <property type="term" value="C:plasma membrane"/>
    <property type="evidence" value="ECO:0007669"/>
    <property type="project" value="UniProtKB-SubCell"/>
</dbReference>
<evidence type="ECO:0000313" key="11">
    <source>
        <dbReference type="EMBL" id="NWB47823.1"/>
    </source>
</evidence>
<dbReference type="InterPro" id="IPR033479">
    <property type="entry name" value="dCache_1"/>
</dbReference>
<dbReference type="Gene3D" id="3.30.450.20">
    <property type="entry name" value="PAS domain"/>
    <property type="match status" value="1"/>
</dbReference>
<dbReference type="InterPro" id="IPR000160">
    <property type="entry name" value="GGDEF_dom"/>
</dbReference>
<dbReference type="PROSITE" id="PS50887">
    <property type="entry name" value="GGDEF"/>
    <property type="match status" value="1"/>
</dbReference>
<dbReference type="InterPro" id="IPR029787">
    <property type="entry name" value="Nucleotide_cyclase"/>
</dbReference>
<evidence type="ECO:0000256" key="7">
    <source>
        <dbReference type="ARBA" id="ARBA00022989"/>
    </source>
</evidence>
<dbReference type="CDD" id="cd12912">
    <property type="entry name" value="PDC2_MCP_like"/>
    <property type="match status" value="1"/>
</dbReference>
<dbReference type="InterPro" id="IPR029151">
    <property type="entry name" value="Sensor-like_sf"/>
</dbReference>
<dbReference type="RefSeq" id="WP_177144411.1">
    <property type="nucleotide sequence ID" value="NZ_JACAPU010000015.1"/>
</dbReference>
<dbReference type="SUPFAM" id="SSF103190">
    <property type="entry name" value="Sensory domain-like"/>
    <property type="match status" value="1"/>
</dbReference>
<dbReference type="CDD" id="cd01949">
    <property type="entry name" value="GGDEF"/>
    <property type="match status" value="1"/>
</dbReference>
<evidence type="ECO:0000256" key="2">
    <source>
        <dbReference type="ARBA" id="ARBA00004533"/>
    </source>
</evidence>
<keyword evidence="6" id="KW-0812">Transmembrane</keyword>
<name>A0A7Y7WEC7_9PSED</name>
<evidence type="ECO:0000256" key="5">
    <source>
        <dbReference type="ARBA" id="ARBA00022475"/>
    </source>
</evidence>
<evidence type="ECO:0000256" key="4">
    <source>
        <dbReference type="ARBA" id="ARBA00012528"/>
    </source>
</evidence>
<evidence type="ECO:0000313" key="12">
    <source>
        <dbReference type="Proteomes" id="UP000582981"/>
    </source>
</evidence>
<dbReference type="PANTHER" id="PTHR45138:SF9">
    <property type="entry name" value="DIGUANYLATE CYCLASE DGCM-RELATED"/>
    <property type="match status" value="1"/>
</dbReference>
<evidence type="ECO:0000259" key="10">
    <source>
        <dbReference type="PROSITE" id="PS50887"/>
    </source>
</evidence>
<dbReference type="EMBL" id="JACAPU010000015">
    <property type="protein sequence ID" value="NWB47823.1"/>
    <property type="molecule type" value="Genomic_DNA"/>
</dbReference>
<gene>
    <name evidence="11" type="ORF">HX829_15135</name>
</gene>
<organism evidence="11 12">
    <name type="scientific">Pseudomonas gingeri</name>
    <dbReference type="NCBI Taxonomy" id="117681"/>
    <lineage>
        <taxon>Bacteria</taxon>
        <taxon>Pseudomonadati</taxon>
        <taxon>Pseudomonadota</taxon>
        <taxon>Gammaproteobacteria</taxon>
        <taxon>Pseudomonadales</taxon>
        <taxon>Pseudomonadaceae</taxon>
        <taxon>Pseudomonas</taxon>
    </lineage>
</organism>
<evidence type="ECO:0000256" key="3">
    <source>
        <dbReference type="ARBA" id="ARBA00004651"/>
    </source>
</evidence>
<keyword evidence="5" id="KW-1003">Cell membrane</keyword>
<dbReference type="InterPro" id="IPR050469">
    <property type="entry name" value="Diguanylate_Cyclase"/>
</dbReference>
<evidence type="ECO:0000256" key="1">
    <source>
        <dbReference type="ARBA" id="ARBA00001946"/>
    </source>
</evidence>
<dbReference type="AlphaFoldDB" id="A0A7Y7WEC7"/>
<evidence type="ECO:0000256" key="8">
    <source>
        <dbReference type="ARBA" id="ARBA00023136"/>
    </source>
</evidence>
<reference evidence="11 12" key="1">
    <citation type="submission" date="2020-04" db="EMBL/GenBank/DDBJ databases">
        <title>Molecular characterization of pseudomonads from Agaricus bisporus reveal novel blotch 2 pathogens in Western Europe.</title>
        <authorList>
            <person name="Taparia T."/>
            <person name="Krijger M."/>
            <person name="Haynes E."/>
            <person name="Elpinstone J.G."/>
            <person name="Noble R."/>
            <person name="Van Der Wolf J."/>
        </authorList>
    </citation>
    <scope>NUCLEOTIDE SEQUENCE [LARGE SCALE GENOMIC DNA]</scope>
    <source>
        <strain evidence="11 12">F1001</strain>
    </source>
</reference>
<feature type="domain" description="GGDEF" evidence="10">
    <location>
        <begin position="389"/>
        <end position="519"/>
    </location>
</feature>
<dbReference type="InterPro" id="IPR043128">
    <property type="entry name" value="Rev_trsase/Diguanyl_cyclase"/>
</dbReference>
<dbReference type="Proteomes" id="UP000582981">
    <property type="component" value="Unassembled WGS sequence"/>
</dbReference>
<comment type="subcellular location">
    <subcellularLocation>
        <location evidence="2">Cell inner membrane</location>
    </subcellularLocation>
    <subcellularLocation>
        <location evidence="3">Cell membrane</location>
        <topology evidence="3">Multi-pass membrane protein</topology>
    </subcellularLocation>
</comment>
<dbReference type="SMART" id="SM00267">
    <property type="entry name" value="GGDEF"/>
    <property type="match status" value="1"/>
</dbReference>
<dbReference type="GO" id="GO:0052621">
    <property type="term" value="F:diguanylate cyclase activity"/>
    <property type="evidence" value="ECO:0007669"/>
    <property type="project" value="UniProtKB-EC"/>
</dbReference>
<accession>A0A7Y7WEC7</accession>
<evidence type="ECO:0000256" key="6">
    <source>
        <dbReference type="ARBA" id="ARBA00022692"/>
    </source>
</evidence>
<dbReference type="Pfam" id="PF00990">
    <property type="entry name" value="GGDEF"/>
    <property type="match status" value="1"/>
</dbReference>
<comment type="catalytic activity">
    <reaction evidence="9">
        <text>2 GTP = 3',3'-c-di-GMP + 2 diphosphate</text>
        <dbReference type="Rhea" id="RHEA:24898"/>
        <dbReference type="ChEBI" id="CHEBI:33019"/>
        <dbReference type="ChEBI" id="CHEBI:37565"/>
        <dbReference type="ChEBI" id="CHEBI:58805"/>
        <dbReference type="EC" id="2.7.7.65"/>
    </reaction>
</comment>
<dbReference type="CDD" id="cd12914">
    <property type="entry name" value="PDC1_DGC_like"/>
    <property type="match status" value="1"/>
</dbReference>
<dbReference type="Gene3D" id="3.30.70.270">
    <property type="match status" value="1"/>
</dbReference>
<proteinExistence type="predicted"/>
<sequence>MPTRPKPTLNLRTLILMIALLSAVTTLANSFWVIYKVQKQELITHALDNNKDYASRIAAGIEQVLSSDIDKLKYSASVIGKGFNDQGRLGGEALRLLKQDSSFNSILIANASGTVVASAPEGLNINGQALRNTEPLQSREPQISNSFKSIAGNLVIFISYPVFGARGEYLGLIGGTVRLDQENALHTLVDQHIRHDGAYVYLVDKTRRVLYHPRPDNIGVIVGNDPIVDAVLQKKSGSVQSHDASGIEMLAGFETVPSSGWGVVSQQPLNNTLATLNHLMAKVGKGIAPLGLLGLVLIWWSGTKIASPLSLLARYAKRLDAPDSYKRISAVSAFFNEAWQIRRALLFSVGLLQEKIGRLNRQAQSDALTGLANRRAMQDALTLWEETGHSFAVVSLDIDYFKRVNDTFGHDAGDETLRVVAGLMKQNSRANDLPCRVGGEEFVLLLPDSSLKTAAEVAERLRASIESESIDTVGHITVSFGVALWTPERGAIAAVFDKADKLLYRAKQNGRNCVMVEEADIPDRT</sequence>
<evidence type="ECO:0000256" key="9">
    <source>
        <dbReference type="ARBA" id="ARBA00034247"/>
    </source>
</evidence>
<dbReference type="NCBIfam" id="TIGR00254">
    <property type="entry name" value="GGDEF"/>
    <property type="match status" value="1"/>
</dbReference>
<dbReference type="SUPFAM" id="SSF55073">
    <property type="entry name" value="Nucleotide cyclase"/>
    <property type="match status" value="1"/>
</dbReference>
<keyword evidence="8" id="KW-0472">Membrane</keyword>
<keyword evidence="7" id="KW-1133">Transmembrane helix</keyword>
<dbReference type="Pfam" id="PF02743">
    <property type="entry name" value="dCache_1"/>
    <property type="match status" value="1"/>
</dbReference>
<dbReference type="PANTHER" id="PTHR45138">
    <property type="entry name" value="REGULATORY COMPONENTS OF SENSORY TRANSDUCTION SYSTEM"/>
    <property type="match status" value="1"/>
</dbReference>
<dbReference type="EC" id="2.7.7.65" evidence="4"/>
<protein>
    <recommendedName>
        <fullName evidence="4">diguanylate cyclase</fullName>
        <ecNumber evidence="4">2.7.7.65</ecNumber>
    </recommendedName>
</protein>